<proteinExistence type="predicted"/>
<feature type="signal peptide" evidence="9">
    <location>
        <begin position="1"/>
        <end position="20"/>
    </location>
</feature>
<dbReference type="Pfam" id="PF03188">
    <property type="entry name" value="Cytochrom_B561"/>
    <property type="match status" value="1"/>
</dbReference>
<gene>
    <name evidence="12" type="ORF">CTEN0397_LOCUS1311</name>
</gene>
<dbReference type="PROSITE" id="PS50939">
    <property type="entry name" value="CYTOCHROME_B561"/>
    <property type="match status" value="1"/>
</dbReference>
<dbReference type="AlphaFoldDB" id="A0A7S1CXU1"/>
<keyword evidence="6 8" id="KW-1133">Transmembrane helix</keyword>
<evidence type="ECO:0000256" key="3">
    <source>
        <dbReference type="ARBA" id="ARBA00022692"/>
    </source>
</evidence>
<evidence type="ECO:0000256" key="2">
    <source>
        <dbReference type="ARBA" id="ARBA00022448"/>
    </source>
</evidence>
<comment type="subcellular location">
    <subcellularLocation>
        <location evidence="1">Membrane</location>
    </subcellularLocation>
</comment>
<reference evidence="12" key="1">
    <citation type="submission" date="2021-01" db="EMBL/GenBank/DDBJ databases">
        <authorList>
            <person name="Corre E."/>
            <person name="Pelletier E."/>
            <person name="Niang G."/>
            <person name="Scheremetjew M."/>
            <person name="Finn R."/>
            <person name="Kale V."/>
            <person name="Holt S."/>
            <person name="Cochrane G."/>
            <person name="Meng A."/>
            <person name="Brown T."/>
            <person name="Cohen L."/>
        </authorList>
    </citation>
    <scope>NUCLEOTIDE SEQUENCE</scope>
    <source>
        <strain evidence="12">ECT3854</strain>
    </source>
</reference>
<feature type="domain" description="DOMON" evidence="10">
    <location>
        <begin position="47"/>
        <end position="177"/>
    </location>
</feature>
<dbReference type="InterPro" id="IPR005018">
    <property type="entry name" value="DOMON_domain"/>
</dbReference>
<dbReference type="CDD" id="cd08760">
    <property type="entry name" value="Cyt_b561_FRRS1_like"/>
    <property type="match status" value="1"/>
</dbReference>
<feature type="transmembrane region" description="Helical" evidence="8">
    <location>
        <begin position="563"/>
        <end position="583"/>
    </location>
</feature>
<evidence type="ECO:0000256" key="4">
    <source>
        <dbReference type="ARBA" id="ARBA00022729"/>
    </source>
</evidence>
<feature type="chain" id="PRO_5030554714" description="DOMON domain-containing protein" evidence="9">
    <location>
        <begin position="21"/>
        <end position="624"/>
    </location>
</feature>
<dbReference type="Gene3D" id="1.20.120.1770">
    <property type="match status" value="1"/>
</dbReference>
<dbReference type="PANTHER" id="PTHR23130">
    <property type="entry name" value="CYTOCHROME B561 AND DOMON DOMAIN-CONTAINING PROTEIN"/>
    <property type="match status" value="1"/>
</dbReference>
<dbReference type="CDD" id="cd09631">
    <property type="entry name" value="DOMON_DOH"/>
    <property type="match status" value="1"/>
</dbReference>
<feature type="transmembrane region" description="Helical" evidence="8">
    <location>
        <begin position="472"/>
        <end position="491"/>
    </location>
</feature>
<evidence type="ECO:0000313" key="12">
    <source>
        <dbReference type="EMBL" id="CAD8930289.1"/>
    </source>
</evidence>
<name>A0A7S1CXU1_CYCTE</name>
<feature type="transmembrane region" description="Helical" evidence="8">
    <location>
        <begin position="523"/>
        <end position="543"/>
    </location>
</feature>
<evidence type="ECO:0008006" key="13">
    <source>
        <dbReference type="Google" id="ProtNLM"/>
    </source>
</evidence>
<dbReference type="SMART" id="SM00664">
    <property type="entry name" value="DoH"/>
    <property type="match status" value="2"/>
</dbReference>
<feature type="transmembrane region" description="Helical" evidence="8">
    <location>
        <begin position="400"/>
        <end position="425"/>
    </location>
</feature>
<protein>
    <recommendedName>
        <fullName evidence="13">DOMON domain-containing protein</fullName>
    </recommendedName>
</protein>
<evidence type="ECO:0000256" key="1">
    <source>
        <dbReference type="ARBA" id="ARBA00004370"/>
    </source>
</evidence>
<keyword evidence="2" id="KW-0813">Transport</keyword>
<evidence type="ECO:0000259" key="11">
    <source>
        <dbReference type="PROSITE" id="PS50939"/>
    </source>
</evidence>
<keyword evidence="3 8" id="KW-0812">Transmembrane</keyword>
<dbReference type="InterPro" id="IPR045266">
    <property type="entry name" value="DOH_DOMON"/>
</dbReference>
<evidence type="ECO:0000256" key="8">
    <source>
        <dbReference type="SAM" id="Phobius"/>
    </source>
</evidence>
<evidence type="ECO:0000256" key="9">
    <source>
        <dbReference type="SAM" id="SignalP"/>
    </source>
</evidence>
<organism evidence="12">
    <name type="scientific">Cyclophora tenuis</name>
    <name type="common">Marine diatom</name>
    <dbReference type="NCBI Taxonomy" id="216820"/>
    <lineage>
        <taxon>Eukaryota</taxon>
        <taxon>Sar</taxon>
        <taxon>Stramenopiles</taxon>
        <taxon>Ochrophyta</taxon>
        <taxon>Bacillariophyta</taxon>
        <taxon>Fragilariophyceae</taxon>
        <taxon>Fragilariophycidae</taxon>
        <taxon>Cyclophorales</taxon>
        <taxon>Cyclophoraceae</taxon>
        <taxon>Cyclophora</taxon>
    </lineage>
</organism>
<dbReference type="PANTHER" id="PTHR23130:SF171">
    <property type="entry name" value="OS01G0895300 PROTEIN"/>
    <property type="match status" value="1"/>
</dbReference>
<feature type="domain" description="Cytochrome b561" evidence="11">
    <location>
        <begin position="365"/>
        <end position="586"/>
    </location>
</feature>
<dbReference type="PROSITE" id="PS50836">
    <property type="entry name" value="DOMON"/>
    <property type="match status" value="2"/>
</dbReference>
<dbReference type="EMBL" id="HBFW01002032">
    <property type="protein sequence ID" value="CAD8930289.1"/>
    <property type="molecule type" value="Transcribed_RNA"/>
</dbReference>
<evidence type="ECO:0000259" key="10">
    <source>
        <dbReference type="PROSITE" id="PS50836"/>
    </source>
</evidence>
<sequence>MRSIGLFALLLGCSSSVVSGQTPVIDATKDFVKSTESEYDHEVTLTDQLTFHWNDVVGNTVELRLIHKAASLDEAPSWIGIGFYDGAASADANLSDGVDGVIGIVDGSSVMKYSSVLSTSVAATDRQTLIDSSIKRHNSDDGSVTTVLSFEKLLEEADVEEVRLVKMGENSFVWAVGLAGDPALDQHQSVGFIKLDLDKVRAKTETGGGGDSGDAVTDGDDTNISPVVVGACSSGFTSPDGVAYERKVPITKLLTFHWRLSDNKLEGALQYSGSAWLAFGVSMDGKLIGADAIVGLPSDSSVKKYELVDNDEGSILDPSPTSLFSGTISSESGETVLAFEAAVGSGDTHIIDKSGLNTFLYAEGASAEFGFPQHRGTFRVDLDTCDDDVQAAARSHMGAFAAHGVIATLAWGIASPFAVTVAWFRTLVPSSWIYIHVFSNVISFFFTLIAVIVAISAMSVQTQASHFSDPHHWVGLLLLVAVTFQVMNGFLRPPVEKRNDPYAASHYDVDSGFLKFPKSPREVWYWSHRFTGVTMIGMGIFQIQSGLDMFAWNYNVESIAPWFWGYVGLFAFCLISLKFWIMFEEYKARRGMEAMHVDHRSNAGSSQGMSHADSELVPVQFDMS</sequence>
<feature type="domain" description="DOMON" evidence="10">
    <location>
        <begin position="252"/>
        <end position="364"/>
    </location>
</feature>
<accession>A0A7S1CXU1</accession>
<feature type="transmembrane region" description="Helical" evidence="8">
    <location>
        <begin position="437"/>
        <end position="460"/>
    </location>
</feature>
<evidence type="ECO:0000256" key="5">
    <source>
        <dbReference type="ARBA" id="ARBA00022982"/>
    </source>
</evidence>
<keyword evidence="5" id="KW-0249">Electron transport</keyword>
<dbReference type="GO" id="GO:0016020">
    <property type="term" value="C:membrane"/>
    <property type="evidence" value="ECO:0007669"/>
    <property type="project" value="UniProtKB-SubCell"/>
</dbReference>
<keyword evidence="7 8" id="KW-0472">Membrane</keyword>
<evidence type="ECO:0000256" key="7">
    <source>
        <dbReference type="ARBA" id="ARBA00023136"/>
    </source>
</evidence>
<dbReference type="InterPro" id="IPR006593">
    <property type="entry name" value="Cyt_b561/ferric_Rdtase_TM"/>
</dbReference>
<evidence type="ECO:0000256" key="6">
    <source>
        <dbReference type="ARBA" id="ARBA00022989"/>
    </source>
</evidence>
<dbReference type="Pfam" id="PF03351">
    <property type="entry name" value="DOMON"/>
    <property type="match status" value="1"/>
</dbReference>
<dbReference type="SMART" id="SM00665">
    <property type="entry name" value="B561"/>
    <property type="match status" value="1"/>
</dbReference>
<keyword evidence="4 9" id="KW-0732">Signal</keyword>